<evidence type="ECO:0000256" key="3">
    <source>
        <dbReference type="ARBA" id="ARBA00022777"/>
    </source>
</evidence>
<organism evidence="6 7">
    <name type="scientific">Enterococcus rivorum</name>
    <dbReference type="NCBI Taxonomy" id="762845"/>
    <lineage>
        <taxon>Bacteria</taxon>
        <taxon>Bacillati</taxon>
        <taxon>Bacillota</taxon>
        <taxon>Bacilli</taxon>
        <taxon>Lactobacillales</taxon>
        <taxon>Enterococcaceae</taxon>
        <taxon>Enterococcus</taxon>
    </lineage>
</organism>
<dbReference type="AlphaFoldDB" id="A0A1E5L0R0"/>
<name>A0A1E5L0R0_9ENTE</name>
<gene>
    <name evidence="6" type="ORF">BCR26_07975</name>
</gene>
<comment type="caution">
    <text evidence="6">The sequence shown here is derived from an EMBL/GenBank/DDBJ whole genome shotgun (WGS) entry which is preliminary data.</text>
</comment>
<keyword evidence="2 4" id="KW-0808">Transferase</keyword>
<dbReference type="SUPFAM" id="SSF110738">
    <property type="entry name" value="Glycerate kinase I"/>
    <property type="match status" value="1"/>
</dbReference>
<dbReference type="STRING" id="762845.BCR26_07975"/>
<keyword evidence="3 4" id="KW-0418">Kinase</keyword>
<evidence type="ECO:0000256" key="5">
    <source>
        <dbReference type="SAM" id="Coils"/>
    </source>
</evidence>
<dbReference type="Pfam" id="PF02595">
    <property type="entry name" value="Gly_kinase"/>
    <property type="match status" value="1"/>
</dbReference>
<dbReference type="Gene3D" id="3.90.1510.10">
    <property type="entry name" value="Glycerate kinase, domain 2"/>
    <property type="match status" value="1"/>
</dbReference>
<dbReference type="InterPro" id="IPR036129">
    <property type="entry name" value="Glycerate_kinase_sf"/>
</dbReference>
<sequence length="374" mass="39862">MKVLIAIDSMKGSLSSLEANQVVSEVFKERGHQVIEIAIADGGEGTVEAVIENNSGKIIPTSVHSLGGQKITAEFGWLEKEKMAVIETAAASGIQFLDGTLTTHPKNTSSYGTGELILAAIDKGAQKIIIGLGGTGTVDGGIGLLSALGVEFYNKAEEILPVSGGILDQITRISTKNLSNKVKEIEFLIASDVDSQLTGTSGAVQMFGKQKGIKEEEVIAYDRAMKKYQETVIGKAKSQAGDGAAGGIGFALRTFLNGKMYSGIHLISQLSHLEEQIKTVDLVITGEGKMDNQSLHGKVPVGIGRMAKKYQVPVVAFVGSFLGDDSLFEKEGISVIVPIIDKITSLEEAMENAKQNLQRTSKRSLKLLELIEKK</sequence>
<feature type="coiled-coil region" evidence="5">
    <location>
        <begin position="340"/>
        <end position="370"/>
    </location>
</feature>
<protein>
    <submittedName>
        <fullName evidence="6">Glycerate kinase</fullName>
    </submittedName>
</protein>
<dbReference type="PANTHER" id="PTHR21599:SF0">
    <property type="entry name" value="GLYCERATE KINASE"/>
    <property type="match status" value="1"/>
</dbReference>
<dbReference type="PANTHER" id="PTHR21599">
    <property type="entry name" value="GLYCERATE KINASE"/>
    <property type="match status" value="1"/>
</dbReference>
<dbReference type="GO" id="GO:0008887">
    <property type="term" value="F:glycerate kinase activity"/>
    <property type="evidence" value="ECO:0007669"/>
    <property type="project" value="UniProtKB-UniRule"/>
</dbReference>
<evidence type="ECO:0000313" key="7">
    <source>
        <dbReference type="Proteomes" id="UP000095256"/>
    </source>
</evidence>
<evidence type="ECO:0000256" key="4">
    <source>
        <dbReference type="PIRNR" id="PIRNR006078"/>
    </source>
</evidence>
<evidence type="ECO:0000256" key="1">
    <source>
        <dbReference type="ARBA" id="ARBA00006284"/>
    </source>
</evidence>
<dbReference type="InterPro" id="IPR018197">
    <property type="entry name" value="Glycerate_kinase_RE-like"/>
</dbReference>
<keyword evidence="5" id="KW-0175">Coiled coil</keyword>
<dbReference type="Gene3D" id="3.40.50.10350">
    <property type="entry name" value="Glycerate kinase, domain 1"/>
    <property type="match status" value="1"/>
</dbReference>
<dbReference type="RefSeq" id="WP_069697280.1">
    <property type="nucleotide sequence ID" value="NZ_JAGGMA010000010.1"/>
</dbReference>
<proteinExistence type="inferred from homology"/>
<evidence type="ECO:0000256" key="2">
    <source>
        <dbReference type="ARBA" id="ARBA00022679"/>
    </source>
</evidence>
<keyword evidence="7" id="KW-1185">Reference proteome</keyword>
<dbReference type="InterPro" id="IPR004381">
    <property type="entry name" value="Glycerate_kinase"/>
</dbReference>
<dbReference type="Proteomes" id="UP000095256">
    <property type="component" value="Unassembled WGS sequence"/>
</dbReference>
<dbReference type="InterPro" id="IPR018193">
    <property type="entry name" value="Glyc_kinase_flavodox-like_fold"/>
</dbReference>
<comment type="similarity">
    <text evidence="1 4">Belongs to the glycerate kinase type-1 family.</text>
</comment>
<accession>A0A1E5L0R0</accession>
<dbReference type="EMBL" id="MIEK01000003">
    <property type="protein sequence ID" value="OEH83752.1"/>
    <property type="molecule type" value="Genomic_DNA"/>
</dbReference>
<dbReference type="PIRSF" id="PIRSF006078">
    <property type="entry name" value="GlxK"/>
    <property type="match status" value="1"/>
</dbReference>
<evidence type="ECO:0000313" key="6">
    <source>
        <dbReference type="EMBL" id="OEH83752.1"/>
    </source>
</evidence>
<dbReference type="NCBIfam" id="TIGR00045">
    <property type="entry name" value="glycerate kinase"/>
    <property type="match status" value="1"/>
</dbReference>
<dbReference type="OrthoDB" id="9774290at2"/>
<dbReference type="GO" id="GO:0031388">
    <property type="term" value="P:organic acid phosphorylation"/>
    <property type="evidence" value="ECO:0007669"/>
    <property type="project" value="UniProtKB-UniRule"/>
</dbReference>
<reference evidence="6 7" key="1">
    <citation type="submission" date="2016-09" db="EMBL/GenBank/DDBJ databases">
        <authorList>
            <person name="Capua I."/>
            <person name="De Benedictis P."/>
            <person name="Joannis T."/>
            <person name="Lombin L.H."/>
            <person name="Cattoli G."/>
        </authorList>
    </citation>
    <scope>NUCLEOTIDE SEQUENCE [LARGE SCALE GENOMIC DNA]</scope>
    <source>
        <strain evidence="6 7">LMG 25899</strain>
    </source>
</reference>